<dbReference type="InterPro" id="IPR036045">
    <property type="entry name" value="Sec1-like_sf"/>
</dbReference>
<comment type="similarity">
    <text evidence="1">Belongs to the STXBP/unc-18/SEC1 family.</text>
</comment>
<evidence type="ECO:0000256" key="1">
    <source>
        <dbReference type="ARBA" id="ARBA00009884"/>
    </source>
</evidence>
<dbReference type="Gene3D" id="3.90.830.10">
    <property type="entry name" value="Syntaxin Binding Protein 1, Chain A, domain 2"/>
    <property type="match status" value="1"/>
</dbReference>
<dbReference type="PANTHER" id="PTHR11679">
    <property type="entry name" value="VESICLE PROTEIN SORTING-ASSOCIATED"/>
    <property type="match status" value="1"/>
</dbReference>
<dbReference type="Gene3D" id="3.40.50.2060">
    <property type="match status" value="1"/>
</dbReference>
<feature type="region of interest" description="Disordered" evidence="2">
    <location>
        <begin position="482"/>
        <end position="529"/>
    </location>
</feature>
<feature type="compositionally biased region" description="Basic and acidic residues" evidence="2">
    <location>
        <begin position="518"/>
        <end position="529"/>
    </location>
</feature>
<accession>A0A7S4K4B5</accession>
<dbReference type="InterPro" id="IPR043127">
    <property type="entry name" value="Sec-1-like_dom3a"/>
</dbReference>
<dbReference type="GO" id="GO:0016192">
    <property type="term" value="P:vesicle-mediated transport"/>
    <property type="evidence" value="ECO:0007669"/>
    <property type="project" value="InterPro"/>
</dbReference>
<dbReference type="Pfam" id="PF00995">
    <property type="entry name" value="Sec1"/>
    <property type="match status" value="1"/>
</dbReference>
<organism evidence="3">
    <name type="scientific">Guillardia theta</name>
    <name type="common">Cryptophyte</name>
    <name type="synonym">Cryptomonas phi</name>
    <dbReference type="NCBI Taxonomy" id="55529"/>
    <lineage>
        <taxon>Eukaryota</taxon>
        <taxon>Cryptophyceae</taxon>
        <taxon>Pyrenomonadales</taxon>
        <taxon>Geminigeraceae</taxon>
        <taxon>Guillardia</taxon>
    </lineage>
</organism>
<dbReference type="Gene3D" id="1.25.40.60">
    <property type="match status" value="1"/>
</dbReference>
<gene>
    <name evidence="3" type="ORF">GTHE00462_LOCUS9581</name>
</gene>
<dbReference type="AlphaFoldDB" id="A0A7S4K4B5"/>
<dbReference type="PIRSF" id="PIRSF005715">
    <property type="entry name" value="VPS45_Sec1"/>
    <property type="match status" value="1"/>
</dbReference>
<name>A0A7S4K4B5_GUITH</name>
<dbReference type="InterPro" id="IPR001619">
    <property type="entry name" value="Sec1-like"/>
</dbReference>
<evidence type="ECO:0000313" key="3">
    <source>
        <dbReference type="EMBL" id="CAE2283584.1"/>
    </source>
</evidence>
<dbReference type="SUPFAM" id="SSF56815">
    <property type="entry name" value="Sec1/munc18-like (SM) proteins"/>
    <property type="match status" value="1"/>
</dbReference>
<dbReference type="Gene3D" id="3.40.50.1910">
    <property type="match status" value="1"/>
</dbReference>
<dbReference type="EMBL" id="HBKN01012238">
    <property type="protein sequence ID" value="CAE2283584.1"/>
    <property type="molecule type" value="Transcribed_RNA"/>
</dbReference>
<dbReference type="InterPro" id="IPR027482">
    <property type="entry name" value="Sec1-like_dom2"/>
</dbReference>
<proteinExistence type="inferred from homology"/>
<protein>
    <submittedName>
        <fullName evidence="3">Uncharacterized protein</fullName>
    </submittedName>
</protein>
<reference evidence="3" key="1">
    <citation type="submission" date="2021-01" db="EMBL/GenBank/DDBJ databases">
        <authorList>
            <person name="Corre E."/>
            <person name="Pelletier E."/>
            <person name="Niang G."/>
            <person name="Scheremetjew M."/>
            <person name="Finn R."/>
            <person name="Kale V."/>
            <person name="Holt S."/>
            <person name="Cochrane G."/>
            <person name="Meng A."/>
            <person name="Brown T."/>
            <person name="Cohen L."/>
        </authorList>
    </citation>
    <scope>NUCLEOTIDE SEQUENCE</scope>
    <source>
        <strain evidence="3">CCMP 2712</strain>
    </source>
</reference>
<evidence type="ECO:0000256" key="2">
    <source>
        <dbReference type="SAM" id="MobiDB-lite"/>
    </source>
</evidence>
<sequence>MEIIEEGVSLLENLERRRQPMPGMQAIYIIHPNEDSIEKVKNDFKSAQDSMYAGAHIYLTSHISNDLIYSMRQCNELVQRTKSLKELNFEFVALESQCYSLGLHDAFRTLYSPVTVAKNAMIHTIADRMLTLCVTLGEFPNITYKKAASAEFDMVEKIAKALQVSLSNFDKQIVEGNSWWQPKRSEPANILIVDRSFDALTPLMHEYTYQAMVYDLMEMKDSKYKYTTSNAKGEDVEKVSSLDESDALWVQLRHMHIADAINFVIDEFNRFVQQNKAANMAKGEAKSLRDLSEAIKSMPQFKDRLAKYSLHMDLTKKCMALYEQKFLEKISTEEQNMATGADAQGKALKTVQQSVMNVLQDEHISEKDKLRLILIYVISQEGLSEADVDKLVSSAHLQNTSSAQRIVQNLKHLNVTLKQAQAKPKGMISSGMTAASKLFPFIKADSDKKRPKMATDVGYDLSRYRPPLQYIIQDALEGKLDPNEYVTTAPTSSKSQAETNSNGPSRNPRNKASWADKSAIRRDEPKEASKSKAGPRLIVLVVGGLAYSELRAAYEMTTKFNREIIIGSTEMMAPEAFLDSLAVLSEPTV</sequence>
<feature type="compositionally biased region" description="Polar residues" evidence="2">
    <location>
        <begin position="485"/>
        <end position="507"/>
    </location>
</feature>
<dbReference type="InterPro" id="IPR043154">
    <property type="entry name" value="Sec-1-like_dom1"/>
</dbReference>